<dbReference type="NCBIfam" id="TIGR00277">
    <property type="entry name" value="HDIG"/>
    <property type="match status" value="1"/>
</dbReference>
<proteinExistence type="predicted"/>
<keyword evidence="4 10" id="KW-0548">Nucleotidyltransferase</keyword>
<dbReference type="PANTHER" id="PTHR46173:SF1">
    <property type="entry name" value="CCA TRNA NUCLEOTIDYLTRANSFERASE 1, MITOCHONDRIAL"/>
    <property type="match status" value="1"/>
</dbReference>
<feature type="compositionally biased region" description="Low complexity" evidence="8">
    <location>
        <begin position="1"/>
        <end position="16"/>
    </location>
</feature>
<protein>
    <submittedName>
        <fullName evidence="10">CCA tRNA nucleotidyltransferase</fullName>
        <ecNumber evidence="10">2.7.7.72</ecNumber>
    </submittedName>
</protein>
<keyword evidence="7" id="KW-0460">Magnesium</keyword>
<dbReference type="Gene3D" id="1.10.3090.10">
    <property type="entry name" value="cca-adding enzyme, domain 2"/>
    <property type="match status" value="1"/>
</dbReference>
<evidence type="ECO:0000256" key="4">
    <source>
        <dbReference type="ARBA" id="ARBA00022695"/>
    </source>
</evidence>
<keyword evidence="6" id="KW-0547">Nucleotide-binding</keyword>
<name>A0ABS3VJB5_MICEH</name>
<dbReference type="Pfam" id="PF01966">
    <property type="entry name" value="HD"/>
    <property type="match status" value="1"/>
</dbReference>
<gene>
    <name evidence="10" type="ORF">GSF22_00495</name>
</gene>
<evidence type="ECO:0000256" key="8">
    <source>
        <dbReference type="SAM" id="MobiDB-lite"/>
    </source>
</evidence>
<evidence type="ECO:0000256" key="1">
    <source>
        <dbReference type="ARBA" id="ARBA00001946"/>
    </source>
</evidence>
<dbReference type="InterPro" id="IPR006675">
    <property type="entry name" value="HDIG_dom"/>
</dbReference>
<keyword evidence="11" id="KW-1185">Reference proteome</keyword>
<dbReference type="InterPro" id="IPR006674">
    <property type="entry name" value="HD_domain"/>
</dbReference>
<reference evidence="10 11" key="1">
    <citation type="submission" date="2019-12" db="EMBL/GenBank/DDBJ databases">
        <title>Whole genome sequencing of endophytic Actinobacterium Micromonospora sp. MPMI6T.</title>
        <authorList>
            <person name="Evv R."/>
            <person name="Podile A.R."/>
        </authorList>
    </citation>
    <scope>NUCLEOTIDE SEQUENCE [LARGE SCALE GENOMIC DNA]</scope>
    <source>
        <strain evidence="10 11">MPMI6</strain>
    </source>
</reference>
<dbReference type="CDD" id="cd05398">
    <property type="entry name" value="NT_ClassII-CCAase"/>
    <property type="match status" value="1"/>
</dbReference>
<dbReference type="Gene3D" id="3.30.460.10">
    <property type="entry name" value="Beta Polymerase, domain 2"/>
    <property type="match status" value="1"/>
</dbReference>
<dbReference type="InterPro" id="IPR050264">
    <property type="entry name" value="Bact_CCA-adding_enz_type3_sf"/>
</dbReference>
<evidence type="ECO:0000313" key="11">
    <source>
        <dbReference type="Proteomes" id="UP000823521"/>
    </source>
</evidence>
<keyword evidence="3" id="KW-0819">tRNA processing</keyword>
<dbReference type="EMBL" id="WVUH01000002">
    <property type="protein sequence ID" value="MBO4204499.1"/>
    <property type="molecule type" value="Genomic_DNA"/>
</dbReference>
<keyword evidence="5" id="KW-0479">Metal-binding</keyword>
<dbReference type="RefSeq" id="WP_208810582.1">
    <property type="nucleotide sequence ID" value="NZ_WVUH01000002.1"/>
</dbReference>
<evidence type="ECO:0000313" key="10">
    <source>
        <dbReference type="EMBL" id="MBO4204499.1"/>
    </source>
</evidence>
<dbReference type="InterPro" id="IPR043519">
    <property type="entry name" value="NT_sf"/>
</dbReference>
<evidence type="ECO:0000256" key="5">
    <source>
        <dbReference type="ARBA" id="ARBA00022723"/>
    </source>
</evidence>
<dbReference type="InterPro" id="IPR002646">
    <property type="entry name" value="PolA_pol_head_dom"/>
</dbReference>
<evidence type="ECO:0000259" key="9">
    <source>
        <dbReference type="SMART" id="SM00471"/>
    </source>
</evidence>
<dbReference type="CDD" id="cd00077">
    <property type="entry name" value="HDc"/>
    <property type="match status" value="1"/>
</dbReference>
<dbReference type="InterPro" id="IPR014065">
    <property type="entry name" value="tRNA_adenylyltransferase"/>
</dbReference>
<feature type="domain" description="HD/PDEase" evidence="9">
    <location>
        <begin position="275"/>
        <end position="430"/>
    </location>
</feature>
<dbReference type="Proteomes" id="UP000823521">
    <property type="component" value="Unassembled WGS sequence"/>
</dbReference>
<comment type="cofactor">
    <cofactor evidence="1">
        <name>Mg(2+)</name>
        <dbReference type="ChEBI" id="CHEBI:18420"/>
    </cofactor>
</comment>
<dbReference type="Pfam" id="PF12627">
    <property type="entry name" value="PolyA_pol_RNAbd"/>
    <property type="match status" value="1"/>
</dbReference>
<dbReference type="Pfam" id="PF01743">
    <property type="entry name" value="PolyA_pol"/>
    <property type="match status" value="1"/>
</dbReference>
<dbReference type="InterPro" id="IPR003607">
    <property type="entry name" value="HD/PDEase_dom"/>
</dbReference>
<dbReference type="GO" id="GO:0004810">
    <property type="term" value="F:CCA tRNA nucleotidyltransferase activity"/>
    <property type="evidence" value="ECO:0007669"/>
    <property type="project" value="UniProtKB-EC"/>
</dbReference>
<evidence type="ECO:0000256" key="6">
    <source>
        <dbReference type="ARBA" id="ARBA00022741"/>
    </source>
</evidence>
<sequence length="492" mass="54574">MSEASTPSAADSSPSSSHRELTAAQRNAVAELLRVSPVADELGRRFARAGHELHLVGGSVRDALLGRLGDDLDFCTDAHPDQTLRIIKGWAESIWETGREFGTIGAQRDGLRLEITTFRAEAYDQVSRNPVVEYGTNLADDLKRRDFTVNAMAVSLPDHRFTDPYGGLADLAARLIRTPGTPRESFGDDPLRMLRAARFAAQLRFAVHPDVREAMEKMATDLDRITAERIRDEFTKLLCGADPITGLRLLVDTGLADRFLPELSGLKLEIDEHAQHKDVYEHTLTVVSNAVSLEEDGPDFVLRMSALMHDVGKPATKAVGPDGRVSFHHHEVVGARLTKQRMKAMRYPKDVTAQVVGLVGLHLRFYGYGRGEWTDSAVRRYVTDAGDLLPRLHKLTRSDCTTRNRRKAAALAADYDALEQRIARIAAEEDLARVRPDLDGNAIMELLGVPPGPIVGRAWKHLKDVRLERGPLDRDEAEAELLRWARAEGLVD</sequence>
<feature type="region of interest" description="Disordered" evidence="8">
    <location>
        <begin position="1"/>
        <end position="23"/>
    </location>
</feature>
<evidence type="ECO:0000256" key="2">
    <source>
        <dbReference type="ARBA" id="ARBA00022679"/>
    </source>
</evidence>
<evidence type="ECO:0000256" key="7">
    <source>
        <dbReference type="ARBA" id="ARBA00022842"/>
    </source>
</evidence>
<dbReference type="SUPFAM" id="SSF81891">
    <property type="entry name" value="Poly A polymerase C-terminal region-like"/>
    <property type="match status" value="1"/>
</dbReference>
<accession>A0ABS3VJB5</accession>
<keyword evidence="2 10" id="KW-0808">Transferase</keyword>
<dbReference type="SUPFAM" id="SSF81301">
    <property type="entry name" value="Nucleotidyltransferase"/>
    <property type="match status" value="1"/>
</dbReference>
<dbReference type="PANTHER" id="PTHR46173">
    <property type="entry name" value="CCA TRNA NUCLEOTIDYLTRANSFERASE 1, MITOCHONDRIAL"/>
    <property type="match status" value="1"/>
</dbReference>
<evidence type="ECO:0000256" key="3">
    <source>
        <dbReference type="ARBA" id="ARBA00022694"/>
    </source>
</evidence>
<comment type="caution">
    <text evidence="10">The sequence shown here is derived from an EMBL/GenBank/DDBJ whole genome shotgun (WGS) entry which is preliminary data.</text>
</comment>
<dbReference type="SMART" id="SM00471">
    <property type="entry name" value="HDc"/>
    <property type="match status" value="1"/>
</dbReference>
<organism evidence="10 11">
    <name type="scientific">Micromonospora echinofusca</name>
    <dbReference type="NCBI Taxonomy" id="47858"/>
    <lineage>
        <taxon>Bacteria</taxon>
        <taxon>Bacillati</taxon>
        <taxon>Actinomycetota</taxon>
        <taxon>Actinomycetes</taxon>
        <taxon>Micromonosporales</taxon>
        <taxon>Micromonosporaceae</taxon>
        <taxon>Micromonospora</taxon>
    </lineage>
</organism>
<dbReference type="NCBIfam" id="TIGR02692">
    <property type="entry name" value="tRNA_CCA_actino"/>
    <property type="match status" value="1"/>
</dbReference>
<dbReference type="EC" id="2.7.7.72" evidence="10"/>
<dbReference type="InterPro" id="IPR032828">
    <property type="entry name" value="PolyA_RNA-bd"/>
</dbReference>